<gene>
    <name evidence="8" type="ORF">MM239_01655</name>
</gene>
<dbReference type="Gene3D" id="1.25.40.390">
    <property type="match status" value="1"/>
</dbReference>
<sequence length="572" mass="65135">MKNIIKNIKSICLPAILAIGVCGCDLDEFNPSGVTGEAVWESSPENFVTLVNAAYHQQRYLYGKVDGVFVTESGTDIWFNRDKRLWAAQFSQYNNFTSNVGFNNNVWREFWQGVLHCNAGINRIDRVEWPNATERDQRLGELRFLRAFYYWHIVETWGNVMLRTEEPSGPPSAERSTINELYDVIIADLEFAAESLPASWGDQYSRASKKSAYGFLARAALSRAYYDMNAEYFQLARDAAQTVIDRQGEFGVSLWDNYEDLYDPNNNRNNREVLYEVSNSTNPSLNYDGNANQMHQFFLSPYAGKPGLALSMEYGRDGGRQLMPTLALLDMYDEEIDARYHASFQEVWIANRDFTWTEQAVQQHRKDPSIVGTVIRAGIDTALYNTKKSVPNKALLPYLVFDRDSVYQTESNNGIRNGNDFVVLKKFFDPITRANEAAQPGFLNVFIMRLPEMYLIAAEAEHQLGNNGNAAEFLNVIRTRAAVKTPVDYTAQMQVTAADITLDFILDERARELSGEFLRWFDLKRTGTLGSRIASLNPDITEFREHHVLRPIPQVELDALVNGDEFGQNPGY</sequence>
<keyword evidence="9" id="KW-1185">Reference proteome</keyword>
<dbReference type="InterPro" id="IPR012944">
    <property type="entry name" value="SusD_RagB_dom"/>
</dbReference>
<protein>
    <submittedName>
        <fullName evidence="8">RagB/SusD family nutrient uptake outer membrane protein</fullName>
    </submittedName>
</protein>
<comment type="similarity">
    <text evidence="2">Belongs to the SusD family.</text>
</comment>
<keyword evidence="5" id="KW-0998">Cell outer membrane</keyword>
<evidence type="ECO:0000256" key="2">
    <source>
        <dbReference type="ARBA" id="ARBA00006275"/>
    </source>
</evidence>
<comment type="caution">
    <text evidence="8">The sequence shown here is derived from an EMBL/GenBank/DDBJ whole genome shotgun (WGS) entry which is preliminary data.</text>
</comment>
<feature type="domain" description="SusD-like N-terminal" evidence="7">
    <location>
        <begin position="92"/>
        <end position="220"/>
    </location>
</feature>
<dbReference type="RefSeq" id="WP_241346046.1">
    <property type="nucleotide sequence ID" value="NZ_JAKZGP010000002.1"/>
</dbReference>
<dbReference type="SUPFAM" id="SSF48452">
    <property type="entry name" value="TPR-like"/>
    <property type="match status" value="1"/>
</dbReference>
<dbReference type="EMBL" id="JAKZGP010000002">
    <property type="protein sequence ID" value="MCH7408086.1"/>
    <property type="molecule type" value="Genomic_DNA"/>
</dbReference>
<evidence type="ECO:0000259" key="7">
    <source>
        <dbReference type="Pfam" id="PF14322"/>
    </source>
</evidence>
<dbReference type="PROSITE" id="PS51257">
    <property type="entry name" value="PROKAR_LIPOPROTEIN"/>
    <property type="match status" value="1"/>
</dbReference>
<accession>A0ABS9UV99</accession>
<evidence type="ECO:0000256" key="3">
    <source>
        <dbReference type="ARBA" id="ARBA00022729"/>
    </source>
</evidence>
<organism evidence="8 9">
    <name type="scientific">Belliella filtrata</name>
    <dbReference type="NCBI Taxonomy" id="2923435"/>
    <lineage>
        <taxon>Bacteria</taxon>
        <taxon>Pseudomonadati</taxon>
        <taxon>Bacteroidota</taxon>
        <taxon>Cytophagia</taxon>
        <taxon>Cytophagales</taxon>
        <taxon>Cyclobacteriaceae</taxon>
        <taxon>Belliella</taxon>
    </lineage>
</organism>
<reference evidence="8" key="1">
    <citation type="submission" date="2022-03" db="EMBL/GenBank/DDBJ databases">
        <title>De novo assembled genomes of Belliella spp. (Cyclobacteriaceae) strains.</title>
        <authorList>
            <person name="Szabo A."/>
            <person name="Korponai K."/>
            <person name="Felfoldi T."/>
        </authorList>
    </citation>
    <scope>NUCLEOTIDE SEQUENCE</scope>
    <source>
        <strain evidence="8">DSM 111904</strain>
    </source>
</reference>
<evidence type="ECO:0000313" key="8">
    <source>
        <dbReference type="EMBL" id="MCH7408086.1"/>
    </source>
</evidence>
<name>A0ABS9UV99_9BACT</name>
<dbReference type="InterPro" id="IPR033985">
    <property type="entry name" value="SusD-like_N"/>
</dbReference>
<evidence type="ECO:0000313" key="9">
    <source>
        <dbReference type="Proteomes" id="UP001165489"/>
    </source>
</evidence>
<comment type="subcellular location">
    <subcellularLocation>
        <location evidence="1">Cell outer membrane</location>
    </subcellularLocation>
</comment>
<dbReference type="Pfam" id="PF14322">
    <property type="entry name" value="SusD-like_3"/>
    <property type="match status" value="1"/>
</dbReference>
<dbReference type="Proteomes" id="UP001165489">
    <property type="component" value="Unassembled WGS sequence"/>
</dbReference>
<evidence type="ECO:0000256" key="4">
    <source>
        <dbReference type="ARBA" id="ARBA00023136"/>
    </source>
</evidence>
<keyword evidence="3" id="KW-0732">Signal</keyword>
<evidence type="ECO:0000256" key="1">
    <source>
        <dbReference type="ARBA" id="ARBA00004442"/>
    </source>
</evidence>
<proteinExistence type="inferred from homology"/>
<dbReference type="InterPro" id="IPR011990">
    <property type="entry name" value="TPR-like_helical_dom_sf"/>
</dbReference>
<dbReference type="Pfam" id="PF07980">
    <property type="entry name" value="SusD_RagB"/>
    <property type="match status" value="1"/>
</dbReference>
<keyword evidence="4" id="KW-0472">Membrane</keyword>
<evidence type="ECO:0000259" key="6">
    <source>
        <dbReference type="Pfam" id="PF07980"/>
    </source>
</evidence>
<feature type="domain" description="RagB/SusD" evidence="6">
    <location>
        <begin position="286"/>
        <end position="572"/>
    </location>
</feature>
<evidence type="ECO:0000256" key="5">
    <source>
        <dbReference type="ARBA" id="ARBA00023237"/>
    </source>
</evidence>